<organism evidence="6">
    <name type="scientific">marine sediment metagenome</name>
    <dbReference type="NCBI Taxonomy" id="412755"/>
    <lineage>
        <taxon>unclassified sequences</taxon>
        <taxon>metagenomes</taxon>
        <taxon>ecological metagenomes</taxon>
    </lineage>
</organism>
<evidence type="ECO:0000256" key="4">
    <source>
        <dbReference type="ARBA" id="ARBA00023163"/>
    </source>
</evidence>
<dbReference type="CDD" id="cd13835">
    <property type="entry name" value="IHF_A"/>
    <property type="match status" value="1"/>
</dbReference>
<evidence type="ECO:0000256" key="5">
    <source>
        <dbReference type="ARBA" id="ARBA00023172"/>
    </source>
</evidence>
<name>X1S154_9ZZZZ</name>
<dbReference type="AlphaFoldDB" id="X1S154"/>
<dbReference type="GO" id="GO:0009893">
    <property type="term" value="P:positive regulation of metabolic process"/>
    <property type="evidence" value="ECO:0007669"/>
    <property type="project" value="UniProtKB-ARBA"/>
</dbReference>
<dbReference type="GO" id="GO:0006310">
    <property type="term" value="P:DNA recombination"/>
    <property type="evidence" value="ECO:0007669"/>
    <property type="project" value="UniProtKB-KW"/>
</dbReference>
<evidence type="ECO:0000313" key="6">
    <source>
        <dbReference type="EMBL" id="GAI86762.1"/>
    </source>
</evidence>
<dbReference type="InterPro" id="IPR005684">
    <property type="entry name" value="IHF_alpha"/>
</dbReference>
<keyword evidence="3" id="KW-0805">Transcription regulation</keyword>
<dbReference type="GO" id="GO:0006355">
    <property type="term" value="P:regulation of DNA-templated transcription"/>
    <property type="evidence" value="ECO:0007669"/>
    <property type="project" value="InterPro"/>
</dbReference>
<evidence type="ECO:0000256" key="1">
    <source>
        <dbReference type="ARBA" id="ARBA00018329"/>
    </source>
</evidence>
<dbReference type="PRINTS" id="PR01727">
    <property type="entry name" value="DNABINDINGHU"/>
</dbReference>
<proteinExistence type="predicted"/>
<dbReference type="NCBIfam" id="NF001401">
    <property type="entry name" value="PRK00285.1"/>
    <property type="match status" value="1"/>
</dbReference>
<keyword evidence="2" id="KW-0810">Translation regulation</keyword>
<evidence type="ECO:0000256" key="3">
    <source>
        <dbReference type="ARBA" id="ARBA00023015"/>
    </source>
</evidence>
<protein>
    <recommendedName>
        <fullName evidence="1">Integration host factor subunit alpha</fullName>
    </recommendedName>
</protein>
<dbReference type="Gene3D" id="4.10.520.10">
    <property type="entry name" value="IHF-like DNA-binding proteins"/>
    <property type="match status" value="1"/>
</dbReference>
<dbReference type="SMART" id="SM00411">
    <property type="entry name" value="BHL"/>
    <property type="match status" value="1"/>
</dbReference>
<dbReference type="GO" id="GO:0030527">
    <property type="term" value="F:structural constituent of chromatin"/>
    <property type="evidence" value="ECO:0007669"/>
    <property type="project" value="InterPro"/>
</dbReference>
<dbReference type="EMBL" id="BARW01006163">
    <property type="protein sequence ID" value="GAI86762.1"/>
    <property type="molecule type" value="Genomic_DNA"/>
</dbReference>
<keyword evidence="4" id="KW-0804">Transcription</keyword>
<dbReference type="PANTHER" id="PTHR33175">
    <property type="entry name" value="DNA-BINDING PROTEIN HU"/>
    <property type="match status" value="1"/>
</dbReference>
<dbReference type="Pfam" id="PF00216">
    <property type="entry name" value="Bac_DNA_binding"/>
    <property type="match status" value="1"/>
</dbReference>
<dbReference type="SUPFAM" id="SSF47729">
    <property type="entry name" value="IHF-like DNA-binding proteins"/>
    <property type="match status" value="1"/>
</dbReference>
<dbReference type="InterPro" id="IPR000119">
    <property type="entry name" value="Hist_DNA-bd"/>
</dbReference>
<dbReference type="GO" id="GO:0003677">
    <property type="term" value="F:DNA binding"/>
    <property type="evidence" value="ECO:0007669"/>
    <property type="project" value="InterPro"/>
</dbReference>
<accession>X1S154</accession>
<keyword evidence="5" id="KW-0233">DNA recombination</keyword>
<dbReference type="GO" id="GO:0006417">
    <property type="term" value="P:regulation of translation"/>
    <property type="evidence" value="ECO:0007669"/>
    <property type="project" value="UniProtKB-KW"/>
</dbReference>
<dbReference type="GO" id="GO:0005829">
    <property type="term" value="C:cytosol"/>
    <property type="evidence" value="ECO:0007669"/>
    <property type="project" value="TreeGrafter"/>
</dbReference>
<dbReference type="PANTHER" id="PTHR33175:SF2">
    <property type="entry name" value="INTEGRATION HOST FACTOR SUBUNIT ALPHA"/>
    <property type="match status" value="1"/>
</dbReference>
<reference evidence="6" key="1">
    <citation type="journal article" date="2014" name="Front. Microbiol.">
        <title>High frequency of phylogenetically diverse reductive dehalogenase-homologous genes in deep subseafloor sedimentary metagenomes.</title>
        <authorList>
            <person name="Kawai M."/>
            <person name="Futagami T."/>
            <person name="Toyoda A."/>
            <person name="Takaki Y."/>
            <person name="Nishi S."/>
            <person name="Hori S."/>
            <person name="Arai W."/>
            <person name="Tsubouchi T."/>
            <person name="Morono Y."/>
            <person name="Uchiyama I."/>
            <person name="Ito T."/>
            <person name="Fujiyama A."/>
            <person name="Inagaki F."/>
            <person name="Takami H."/>
        </authorList>
    </citation>
    <scope>NUCLEOTIDE SEQUENCE</scope>
    <source>
        <strain evidence="6">Expedition CK06-06</strain>
    </source>
</reference>
<evidence type="ECO:0000256" key="2">
    <source>
        <dbReference type="ARBA" id="ARBA00022845"/>
    </source>
</evidence>
<dbReference type="InterPro" id="IPR010992">
    <property type="entry name" value="IHF-like_DNA-bd_dom_sf"/>
</dbReference>
<gene>
    <name evidence="6" type="ORF">S12H4_12918</name>
</gene>
<comment type="caution">
    <text evidence="6">The sequence shown here is derived from an EMBL/GenBank/DDBJ whole genome shotgun (WGS) entry which is preliminary data.</text>
</comment>
<sequence length="103" mass="11423">MNKKDIVEAIHARVGFSKRETAAIVDEALELLKTALAEGDSVMISAFGKFSVREKKARKGRNPRTGETITLPARKVVTFKVSRVLKEQINAAHRDRDTGEAVF</sequence>